<evidence type="ECO:0000313" key="1">
    <source>
        <dbReference type="EMBL" id="THU93366.1"/>
    </source>
</evidence>
<evidence type="ECO:0000313" key="2">
    <source>
        <dbReference type="Proteomes" id="UP000297245"/>
    </source>
</evidence>
<dbReference type="Proteomes" id="UP000297245">
    <property type="component" value="Unassembled WGS sequence"/>
</dbReference>
<organism evidence="1 2">
    <name type="scientific">Dendrothele bispora (strain CBS 962.96)</name>
    <dbReference type="NCBI Taxonomy" id="1314807"/>
    <lineage>
        <taxon>Eukaryota</taxon>
        <taxon>Fungi</taxon>
        <taxon>Dikarya</taxon>
        <taxon>Basidiomycota</taxon>
        <taxon>Agaricomycotina</taxon>
        <taxon>Agaricomycetes</taxon>
        <taxon>Agaricomycetidae</taxon>
        <taxon>Agaricales</taxon>
        <taxon>Agaricales incertae sedis</taxon>
        <taxon>Dendrothele</taxon>
    </lineage>
</organism>
<protein>
    <submittedName>
        <fullName evidence="1">Uncharacterized protein</fullName>
    </submittedName>
</protein>
<dbReference type="OrthoDB" id="1046782at2759"/>
<dbReference type="EMBL" id="ML179251">
    <property type="protein sequence ID" value="THU93366.1"/>
    <property type="molecule type" value="Genomic_DNA"/>
</dbReference>
<feature type="non-terminal residue" evidence="1">
    <location>
        <position position="1"/>
    </location>
</feature>
<reference evidence="1 2" key="1">
    <citation type="journal article" date="2019" name="Nat. Ecol. Evol.">
        <title>Megaphylogeny resolves global patterns of mushroom evolution.</title>
        <authorList>
            <person name="Varga T."/>
            <person name="Krizsan K."/>
            <person name="Foldi C."/>
            <person name="Dima B."/>
            <person name="Sanchez-Garcia M."/>
            <person name="Sanchez-Ramirez S."/>
            <person name="Szollosi G.J."/>
            <person name="Szarkandi J.G."/>
            <person name="Papp V."/>
            <person name="Albert L."/>
            <person name="Andreopoulos W."/>
            <person name="Angelini C."/>
            <person name="Antonin V."/>
            <person name="Barry K.W."/>
            <person name="Bougher N.L."/>
            <person name="Buchanan P."/>
            <person name="Buyck B."/>
            <person name="Bense V."/>
            <person name="Catcheside P."/>
            <person name="Chovatia M."/>
            <person name="Cooper J."/>
            <person name="Damon W."/>
            <person name="Desjardin D."/>
            <person name="Finy P."/>
            <person name="Geml J."/>
            <person name="Haridas S."/>
            <person name="Hughes K."/>
            <person name="Justo A."/>
            <person name="Karasinski D."/>
            <person name="Kautmanova I."/>
            <person name="Kiss B."/>
            <person name="Kocsube S."/>
            <person name="Kotiranta H."/>
            <person name="LaButti K.M."/>
            <person name="Lechner B.E."/>
            <person name="Liimatainen K."/>
            <person name="Lipzen A."/>
            <person name="Lukacs Z."/>
            <person name="Mihaltcheva S."/>
            <person name="Morgado L.N."/>
            <person name="Niskanen T."/>
            <person name="Noordeloos M.E."/>
            <person name="Ohm R.A."/>
            <person name="Ortiz-Santana B."/>
            <person name="Ovrebo C."/>
            <person name="Racz N."/>
            <person name="Riley R."/>
            <person name="Savchenko A."/>
            <person name="Shiryaev A."/>
            <person name="Soop K."/>
            <person name="Spirin V."/>
            <person name="Szebenyi C."/>
            <person name="Tomsovsky M."/>
            <person name="Tulloss R.E."/>
            <person name="Uehling J."/>
            <person name="Grigoriev I.V."/>
            <person name="Vagvolgyi C."/>
            <person name="Papp T."/>
            <person name="Martin F.M."/>
            <person name="Miettinen O."/>
            <person name="Hibbett D.S."/>
            <person name="Nagy L.G."/>
        </authorList>
    </citation>
    <scope>NUCLEOTIDE SEQUENCE [LARGE SCALE GENOMIC DNA]</scope>
    <source>
        <strain evidence="1 2">CBS 962.96</strain>
    </source>
</reference>
<keyword evidence="2" id="KW-1185">Reference proteome</keyword>
<dbReference type="AlphaFoldDB" id="A0A4S8LUS5"/>
<gene>
    <name evidence="1" type="ORF">K435DRAFT_670398</name>
</gene>
<name>A0A4S8LUS5_DENBC</name>
<accession>A0A4S8LUS5</accession>
<proteinExistence type="predicted"/>
<sequence length="134" mass="14899">VVLGSESYMAPVDRVKEVGGGNDDINADFGGNYVWLVPEYTVDKNKALTNIKFVLADKQNSAYGDLASGAGGKYRYLIPEVDTSNPKKISKLVLWRYPDSNLSTSGITSKGRTSDLNAERKKTYLYLGWDYFKQ</sequence>